<keyword evidence="4" id="KW-1185">Reference proteome</keyword>
<dbReference type="Gene3D" id="3.60.21.70">
    <property type="entry name" value="PhoD-like phosphatase"/>
    <property type="match status" value="1"/>
</dbReference>
<gene>
    <name evidence="3" type="ORF">C7Y72_20875</name>
</gene>
<dbReference type="InterPro" id="IPR006311">
    <property type="entry name" value="TAT_signal"/>
</dbReference>
<feature type="domain" description="Phospholipase D N-terminal" evidence="2">
    <location>
        <begin position="53"/>
        <end position="142"/>
    </location>
</feature>
<dbReference type="OrthoDB" id="3497025at2"/>
<dbReference type="PANTHER" id="PTHR43606">
    <property type="entry name" value="PHOSPHATASE, PUTATIVE (AFU_ORTHOLOGUE AFUA_6G08710)-RELATED"/>
    <property type="match status" value="1"/>
</dbReference>
<dbReference type="AlphaFoldDB" id="A0A2T4UCS5"/>
<dbReference type="InterPro" id="IPR018946">
    <property type="entry name" value="PhoD-like_MPP"/>
</dbReference>
<evidence type="ECO:0000259" key="1">
    <source>
        <dbReference type="Pfam" id="PF09423"/>
    </source>
</evidence>
<sequence length="527" mass="58817">MSDLSSPVTRRTVVGGALATGGAVLLGGPAALAAKPPRRRIREPLLTDGDFHLGVGSGFPGTDEITLWTRVEGVERNSRVRLEVARDPDFRRTVLRRDVRVPVVRDATVHARLKGGPLRPGEEYYYRFTTRRTASDVGRFRTARPADSREPVRIGFFSCQDYQAGYYPAHAALAAQDDLDLVVCLGDYVYEQTFYDGPADRKDTLGAAKDGFVLTLPEWREKYRLYKADPNLRKLHAAHPFIAIWDDHEVEDNYAGERRDTAKGQDAPYDIRERRRNGYLAFFEYMPRLRAKPVDFRIYGSVPLGATAELFLLDQRQYRDPQACTGQIVVPCPDAETGRRTFLGAEQKAWFKRAVTDSRAQWKVVANQLMIMAVDSVPGTTINVDAWDGYGAERREILEHFRARGVRDLTFITGDIHTFFAGTVHTNGRANTPAVGTEFVGGSITSLGFEDIIPEATARETIKAALRTTNPHISYADFQHRGFGRLEARTDGLRVEYHSVDAQDPAARPVRQAAFSVAPGDTTVRPA</sequence>
<dbReference type="SUPFAM" id="SSF56300">
    <property type="entry name" value="Metallo-dependent phosphatases"/>
    <property type="match status" value="1"/>
</dbReference>
<evidence type="ECO:0000313" key="4">
    <source>
        <dbReference type="Proteomes" id="UP000240739"/>
    </source>
</evidence>
<dbReference type="InterPro" id="IPR038607">
    <property type="entry name" value="PhoD-like_sf"/>
</dbReference>
<dbReference type="CDD" id="cd07389">
    <property type="entry name" value="MPP_PhoD"/>
    <property type="match status" value="1"/>
</dbReference>
<accession>A0A2T4UCS5</accession>
<dbReference type="Pfam" id="PF09423">
    <property type="entry name" value="PhoD"/>
    <property type="match status" value="1"/>
</dbReference>
<comment type="caution">
    <text evidence="3">The sequence shown here is derived from an EMBL/GenBank/DDBJ whole genome shotgun (WGS) entry which is preliminary data.</text>
</comment>
<organism evidence="3 4">
    <name type="scientific">Paraconexibacter algicola</name>
    <dbReference type="NCBI Taxonomy" id="2133960"/>
    <lineage>
        <taxon>Bacteria</taxon>
        <taxon>Bacillati</taxon>
        <taxon>Actinomycetota</taxon>
        <taxon>Thermoleophilia</taxon>
        <taxon>Solirubrobacterales</taxon>
        <taxon>Paraconexibacteraceae</taxon>
        <taxon>Paraconexibacter</taxon>
    </lineage>
</organism>
<proteinExistence type="predicted"/>
<dbReference type="PROSITE" id="PS51318">
    <property type="entry name" value="TAT"/>
    <property type="match status" value="1"/>
</dbReference>
<dbReference type="PANTHER" id="PTHR43606:SF2">
    <property type="entry name" value="ALKALINE PHOSPHATASE FAMILY PROTEIN (AFU_ORTHOLOGUE AFUA_5G03860)"/>
    <property type="match status" value="1"/>
</dbReference>
<dbReference type="InterPro" id="IPR032093">
    <property type="entry name" value="PhoD_N"/>
</dbReference>
<name>A0A2T4UCS5_9ACTN</name>
<dbReference type="InterPro" id="IPR029052">
    <property type="entry name" value="Metallo-depent_PP-like"/>
</dbReference>
<dbReference type="EMBL" id="PYYB01000004">
    <property type="protein sequence ID" value="PTL55027.1"/>
    <property type="molecule type" value="Genomic_DNA"/>
</dbReference>
<dbReference type="Proteomes" id="UP000240739">
    <property type="component" value="Unassembled WGS sequence"/>
</dbReference>
<dbReference type="RefSeq" id="WP_107571128.1">
    <property type="nucleotide sequence ID" value="NZ_PYYB01000004.1"/>
</dbReference>
<dbReference type="InterPro" id="IPR052900">
    <property type="entry name" value="Phospholipid_Metab_Enz"/>
</dbReference>
<evidence type="ECO:0000259" key="2">
    <source>
        <dbReference type="Pfam" id="PF16655"/>
    </source>
</evidence>
<protein>
    <recommendedName>
        <fullName evidence="5">Alkaline phosphatase</fullName>
    </recommendedName>
</protein>
<dbReference type="Gene3D" id="2.60.40.380">
    <property type="entry name" value="Purple acid phosphatase-like, N-terminal"/>
    <property type="match status" value="1"/>
</dbReference>
<evidence type="ECO:0000313" key="3">
    <source>
        <dbReference type="EMBL" id="PTL55027.1"/>
    </source>
</evidence>
<reference evidence="3 4" key="1">
    <citation type="submission" date="2018-03" db="EMBL/GenBank/DDBJ databases">
        <title>Aquarubrobacter algicola gen. nov., sp. nov., a novel actinobacterium isolated from shallow eutrophic lake during the end of cyanobacterial harmful algal blooms.</title>
        <authorList>
            <person name="Chun S.J."/>
        </authorList>
    </citation>
    <scope>NUCLEOTIDE SEQUENCE [LARGE SCALE GENOMIC DNA]</scope>
    <source>
        <strain evidence="3 4">Seoho-28</strain>
    </source>
</reference>
<feature type="domain" description="PhoD-like phosphatase metallophosphatase" evidence="1">
    <location>
        <begin position="155"/>
        <end position="497"/>
    </location>
</feature>
<dbReference type="Pfam" id="PF16655">
    <property type="entry name" value="PhoD_N"/>
    <property type="match status" value="1"/>
</dbReference>
<evidence type="ECO:0008006" key="5">
    <source>
        <dbReference type="Google" id="ProtNLM"/>
    </source>
</evidence>